<keyword evidence="4" id="KW-1185">Reference proteome</keyword>
<dbReference type="Pfam" id="PF11303">
    <property type="entry name" value="DUF3105"/>
    <property type="match status" value="1"/>
</dbReference>
<sequence>MASNNPATPSVKEQREAKRAAKVAVLKKQQAKEKRNRIIGFSVGGLLVAGAIALVITFVVSSAVPKVNPDDIAIEGLDTFDGLTAVHIDPNPVDYEAEYGMNPPAGGDHFGAWLNCGVYTEPQQNENAVHALEHGAVWVTYDPDVLGEAEIETLRESIPKTYMVLSPYPGLPAPVVASAWANQVQLDGVDDPRLADFIEKFRQSPDAPEPGAACTGAVNGPGRIS</sequence>
<protein>
    <recommendedName>
        <fullName evidence="5">DUF3105 domain-containing protein</fullName>
    </recommendedName>
</protein>
<accession>A0ABV2QRC9</accession>
<dbReference type="Proteomes" id="UP001549257">
    <property type="component" value="Unassembled WGS sequence"/>
</dbReference>
<dbReference type="RefSeq" id="WP_354025196.1">
    <property type="nucleotide sequence ID" value="NZ_JBEPSJ010000003.1"/>
</dbReference>
<evidence type="ECO:0000256" key="1">
    <source>
        <dbReference type="SAM" id="MobiDB-lite"/>
    </source>
</evidence>
<organism evidence="3 4">
    <name type="scientific">Conyzicola nivalis</name>
    <dbReference type="NCBI Taxonomy" id="1477021"/>
    <lineage>
        <taxon>Bacteria</taxon>
        <taxon>Bacillati</taxon>
        <taxon>Actinomycetota</taxon>
        <taxon>Actinomycetes</taxon>
        <taxon>Micrococcales</taxon>
        <taxon>Microbacteriaceae</taxon>
        <taxon>Conyzicola</taxon>
    </lineage>
</organism>
<keyword evidence="2" id="KW-0812">Transmembrane</keyword>
<reference evidence="3 4" key="1">
    <citation type="submission" date="2024-06" db="EMBL/GenBank/DDBJ databases">
        <title>Sorghum-associated microbial communities from plants grown in Nebraska, USA.</title>
        <authorList>
            <person name="Schachtman D."/>
        </authorList>
    </citation>
    <scope>NUCLEOTIDE SEQUENCE [LARGE SCALE GENOMIC DNA]</scope>
    <source>
        <strain evidence="3 4">2857</strain>
    </source>
</reference>
<keyword evidence="2" id="KW-0472">Membrane</keyword>
<feature type="transmembrane region" description="Helical" evidence="2">
    <location>
        <begin position="38"/>
        <end position="60"/>
    </location>
</feature>
<keyword evidence="2" id="KW-1133">Transmembrane helix</keyword>
<feature type="region of interest" description="Disordered" evidence="1">
    <location>
        <begin position="203"/>
        <end position="225"/>
    </location>
</feature>
<evidence type="ECO:0000256" key="2">
    <source>
        <dbReference type="SAM" id="Phobius"/>
    </source>
</evidence>
<evidence type="ECO:0008006" key="5">
    <source>
        <dbReference type="Google" id="ProtNLM"/>
    </source>
</evidence>
<proteinExistence type="predicted"/>
<evidence type="ECO:0000313" key="4">
    <source>
        <dbReference type="Proteomes" id="UP001549257"/>
    </source>
</evidence>
<dbReference type="EMBL" id="JBEPSJ010000003">
    <property type="protein sequence ID" value="MET4583018.1"/>
    <property type="molecule type" value="Genomic_DNA"/>
</dbReference>
<name>A0ABV2QRC9_9MICO</name>
<evidence type="ECO:0000313" key="3">
    <source>
        <dbReference type="EMBL" id="MET4583018.1"/>
    </source>
</evidence>
<gene>
    <name evidence="3" type="ORF">ABIE21_002537</name>
</gene>
<comment type="caution">
    <text evidence="3">The sequence shown here is derived from an EMBL/GenBank/DDBJ whole genome shotgun (WGS) entry which is preliminary data.</text>
</comment>
<dbReference type="InterPro" id="IPR021454">
    <property type="entry name" value="DUF3105"/>
</dbReference>